<organism evidence="2 3">
    <name type="scientific">Sporofaciens musculi</name>
    <dbReference type="NCBI Taxonomy" id="2681861"/>
    <lineage>
        <taxon>Bacteria</taxon>
        <taxon>Bacillati</taxon>
        <taxon>Bacillota</taxon>
        <taxon>Clostridia</taxon>
        <taxon>Lachnospirales</taxon>
        <taxon>Lachnospiraceae</taxon>
        <taxon>Sporofaciens</taxon>
    </lineage>
</organism>
<evidence type="ECO:0000313" key="2">
    <source>
        <dbReference type="EMBL" id="MXP78981.1"/>
    </source>
</evidence>
<dbReference type="Proteomes" id="UP000460412">
    <property type="component" value="Unassembled WGS sequence"/>
</dbReference>
<evidence type="ECO:0000259" key="1">
    <source>
        <dbReference type="Pfam" id="PF19694"/>
    </source>
</evidence>
<keyword evidence="2" id="KW-0614">Plasmid</keyword>
<dbReference type="InterPro" id="IPR045676">
    <property type="entry name" value="DUF6194"/>
</dbReference>
<keyword evidence="3" id="KW-1185">Reference proteome</keyword>
<name>A0A7X3MM77_9FIRM</name>
<dbReference type="EMBL" id="WUQX01000003">
    <property type="protein sequence ID" value="MXP78981.1"/>
    <property type="molecule type" value="Genomic_DNA"/>
</dbReference>
<protein>
    <recommendedName>
        <fullName evidence="1">DUF6194 domain-containing protein</fullName>
    </recommendedName>
</protein>
<geneLocation type="plasmid" evidence="2">
    <name>unnamed</name>
</geneLocation>
<sequence>MKPEEILEYCMENLEGSVLVESWGEKAIFYNPGRALKRGVYILTVKEKDGNNDRGSKLNRPGIYRVNLGVRKETFVKLFGAVPQRPGAGGIVEMDYDFSTVDRFLPHPVYAWMGWLCVLNPSEKTFEDLKPYIQEAYEYAKEKFSKRK</sequence>
<feature type="domain" description="DUF6194" evidence="1">
    <location>
        <begin position="1"/>
        <end position="148"/>
    </location>
</feature>
<reference evidence="2 3" key="1">
    <citation type="submission" date="2019-12" db="EMBL/GenBank/DDBJ databases">
        <title>Sporaefaciens musculi gen. nov., sp. nov., a novel bacterium isolated from the caecum of an obese mouse.</title>
        <authorList>
            <person name="Rasmussen T.S."/>
            <person name="Streidl T."/>
            <person name="Hitch T.C.A."/>
            <person name="Wortmann E."/>
            <person name="Deptula P."/>
            <person name="Hansen M."/>
            <person name="Nielsen D.S."/>
            <person name="Clavel T."/>
            <person name="Vogensen F.K."/>
        </authorList>
    </citation>
    <scope>NUCLEOTIDE SEQUENCE [LARGE SCALE GENOMIC DNA]</scope>
    <source>
        <strain evidence="2 3">WCA-9-b2</strain>
        <plasmid evidence="2">unnamed</plasmid>
    </source>
</reference>
<dbReference type="Pfam" id="PF19694">
    <property type="entry name" value="DUF6194"/>
    <property type="match status" value="1"/>
</dbReference>
<accession>A0A7X3MM77</accession>
<dbReference type="AlphaFoldDB" id="A0A7X3MM77"/>
<gene>
    <name evidence="2" type="ORF">GN277_27825</name>
</gene>
<comment type="caution">
    <text evidence="2">The sequence shown here is derived from an EMBL/GenBank/DDBJ whole genome shotgun (WGS) entry which is preliminary data.</text>
</comment>
<proteinExistence type="predicted"/>
<dbReference type="RefSeq" id="WP_159757431.1">
    <property type="nucleotide sequence ID" value="NZ_WUQX01000003.1"/>
</dbReference>
<evidence type="ECO:0000313" key="3">
    <source>
        <dbReference type="Proteomes" id="UP000460412"/>
    </source>
</evidence>